<dbReference type="Gene3D" id="3.20.20.70">
    <property type="entry name" value="Aldolase class I"/>
    <property type="match status" value="1"/>
</dbReference>
<dbReference type="InterPro" id="IPR036263">
    <property type="entry name" value="Chorismate_II_sf"/>
</dbReference>
<sequence length="377" mass="41980">MPTTPTADTFFTRRLAQKGNPLIIAGPCSAESEEQVLAVARALKAAGQADIYRAGIWKPRTKPGGFEGRGTAALPWLQAARQETGLPMAIEVATPKHVEEALKHGIDVLWIGARTTVNPFAVQELADALAGTGVPVMVKNPVNPDLALWIGAIERLERAGIRDLAAIHRGFSTFAPSRYRNAPTWAIPIELKTRRPDLVLLNDPSHIGGRRDLLLPIAQKALDLDYDGLIIETHPDPDHALSDAAQQVTPARLQEILSELKYRYRSSDNADYRNKAEELRQKMDEADHELLEVLTRRAALTQELAEYKKENNVKILQLERWQEIFRTRPEWAARLGLNERFIAELYKLIHIESIRQQTEVLNGRAIDAVPAPLGPGL</sequence>
<feature type="coiled-coil region" evidence="3">
    <location>
        <begin position="269"/>
        <end position="310"/>
    </location>
</feature>
<evidence type="ECO:0000256" key="2">
    <source>
        <dbReference type="ARBA" id="ARBA00022679"/>
    </source>
</evidence>
<organism evidence="5 6">
    <name type="scientific">Hymenobacter polaris</name>
    <dbReference type="NCBI Taxonomy" id="2682546"/>
    <lineage>
        <taxon>Bacteria</taxon>
        <taxon>Pseudomonadati</taxon>
        <taxon>Bacteroidota</taxon>
        <taxon>Cytophagia</taxon>
        <taxon>Cytophagales</taxon>
        <taxon>Hymenobacteraceae</taxon>
        <taxon>Hymenobacter</taxon>
    </lineage>
</organism>
<evidence type="ECO:0000256" key="3">
    <source>
        <dbReference type="SAM" id="Coils"/>
    </source>
</evidence>
<dbReference type="GO" id="GO:0004106">
    <property type="term" value="F:chorismate mutase activity"/>
    <property type="evidence" value="ECO:0007669"/>
    <property type="project" value="UniProtKB-EC"/>
</dbReference>
<dbReference type="Pfam" id="PF01817">
    <property type="entry name" value="CM_2"/>
    <property type="match status" value="1"/>
</dbReference>
<dbReference type="PANTHER" id="PTHR43018:SF1">
    <property type="entry name" value="PROTEIN AROA(G)"/>
    <property type="match status" value="1"/>
</dbReference>
<dbReference type="InterPro" id="IPR006218">
    <property type="entry name" value="DAHP1/KDSA"/>
</dbReference>
<dbReference type="PROSITE" id="PS51168">
    <property type="entry name" value="CHORISMATE_MUT_2"/>
    <property type="match status" value="1"/>
</dbReference>
<protein>
    <recommendedName>
        <fullName evidence="1">chorismate mutase</fullName>
        <ecNumber evidence="1">5.4.99.5</ecNumber>
    </recommendedName>
</protein>
<evidence type="ECO:0000313" key="5">
    <source>
        <dbReference type="EMBL" id="NML65082.1"/>
    </source>
</evidence>
<dbReference type="EC" id="5.4.99.5" evidence="1"/>
<dbReference type="PANTHER" id="PTHR43018">
    <property type="entry name" value="PHOSPHO-2-DEHYDRO-3-DEOXYHEPTONATE ALDOLASE"/>
    <property type="match status" value="1"/>
</dbReference>
<dbReference type="InterPro" id="IPR052899">
    <property type="entry name" value="Class-I_DAHP_synthase"/>
</dbReference>
<dbReference type="SUPFAM" id="SSF51569">
    <property type="entry name" value="Aldolase"/>
    <property type="match status" value="1"/>
</dbReference>
<dbReference type="Gene3D" id="1.20.59.10">
    <property type="entry name" value="Chorismate mutase"/>
    <property type="match status" value="1"/>
</dbReference>
<dbReference type="GO" id="GO:0016740">
    <property type="term" value="F:transferase activity"/>
    <property type="evidence" value="ECO:0007669"/>
    <property type="project" value="UniProtKB-KW"/>
</dbReference>
<dbReference type="SUPFAM" id="SSF48600">
    <property type="entry name" value="Chorismate mutase II"/>
    <property type="match status" value="1"/>
</dbReference>
<dbReference type="EMBL" id="JABBGH010000001">
    <property type="protein sequence ID" value="NML65082.1"/>
    <property type="molecule type" value="Genomic_DNA"/>
</dbReference>
<gene>
    <name evidence="5" type="ORF">HHL22_07670</name>
</gene>
<dbReference type="Proteomes" id="UP000559626">
    <property type="component" value="Unassembled WGS sequence"/>
</dbReference>
<reference evidence="5 6" key="1">
    <citation type="submission" date="2020-04" db="EMBL/GenBank/DDBJ databases">
        <title>Hymenobacter polaris sp. nov., isolated from Arctic soil.</title>
        <authorList>
            <person name="Dahal R.H."/>
        </authorList>
    </citation>
    <scope>NUCLEOTIDE SEQUENCE [LARGE SCALE GENOMIC DNA]</scope>
    <source>
        <strain evidence="5 6">RP-2-7</strain>
    </source>
</reference>
<dbReference type="InterPro" id="IPR036979">
    <property type="entry name" value="CM_dom_sf"/>
</dbReference>
<name>A0A7Y0FLR2_9BACT</name>
<evidence type="ECO:0000256" key="1">
    <source>
        <dbReference type="ARBA" id="ARBA00012404"/>
    </source>
</evidence>
<proteinExistence type="predicted"/>
<dbReference type="Pfam" id="PF00793">
    <property type="entry name" value="DAHP_synth_1"/>
    <property type="match status" value="1"/>
</dbReference>
<dbReference type="GO" id="GO:0046417">
    <property type="term" value="P:chorismate metabolic process"/>
    <property type="evidence" value="ECO:0007669"/>
    <property type="project" value="InterPro"/>
</dbReference>
<keyword evidence="3" id="KW-0175">Coiled coil</keyword>
<dbReference type="InterPro" id="IPR013785">
    <property type="entry name" value="Aldolase_TIM"/>
</dbReference>
<dbReference type="RefSeq" id="WP_169530339.1">
    <property type="nucleotide sequence ID" value="NZ_JABBGH010000001.1"/>
</dbReference>
<dbReference type="SMART" id="SM00830">
    <property type="entry name" value="CM_2"/>
    <property type="match status" value="1"/>
</dbReference>
<keyword evidence="6" id="KW-1185">Reference proteome</keyword>
<comment type="caution">
    <text evidence="5">The sequence shown here is derived from an EMBL/GenBank/DDBJ whole genome shotgun (WGS) entry which is preliminary data.</text>
</comment>
<accession>A0A7Y0FLR2</accession>
<evidence type="ECO:0000313" key="6">
    <source>
        <dbReference type="Proteomes" id="UP000559626"/>
    </source>
</evidence>
<evidence type="ECO:0000259" key="4">
    <source>
        <dbReference type="PROSITE" id="PS51168"/>
    </source>
</evidence>
<feature type="domain" description="Chorismate mutase" evidence="4">
    <location>
        <begin position="270"/>
        <end position="361"/>
    </location>
</feature>
<keyword evidence="2" id="KW-0808">Transferase</keyword>
<dbReference type="InterPro" id="IPR002701">
    <property type="entry name" value="CM_II_prokaryot"/>
</dbReference>
<dbReference type="AlphaFoldDB" id="A0A7Y0FLR2"/>